<dbReference type="HAMAP" id="MF_01805">
    <property type="entry name" value="ScpA"/>
    <property type="match status" value="1"/>
</dbReference>
<proteinExistence type="inferred from homology"/>
<accession>A0A0A1GXT4</accession>
<dbReference type="EMBL" id="AP014680">
    <property type="protein sequence ID" value="BAP85689.1"/>
    <property type="molecule type" value="Genomic_DNA"/>
</dbReference>
<evidence type="ECO:0000256" key="1">
    <source>
        <dbReference type="ARBA" id="ARBA00022829"/>
    </source>
</evidence>
<comment type="subcellular location">
    <subcellularLocation>
        <location evidence="3">Cytoplasm</location>
    </subcellularLocation>
    <text evidence="3">Associated with two foci at the outer edges of the nucleoid region in young cells, and at four foci within both cell halves in older cells.</text>
</comment>
<dbReference type="GO" id="GO:0006260">
    <property type="term" value="P:DNA replication"/>
    <property type="evidence" value="ECO:0007669"/>
    <property type="project" value="UniProtKB-UniRule"/>
</dbReference>
<organism evidence="4 5">
    <name type="scientific">Paucilactobacillus hokkaidonensis JCM 18461</name>
    <dbReference type="NCBI Taxonomy" id="1291742"/>
    <lineage>
        <taxon>Bacteria</taxon>
        <taxon>Bacillati</taxon>
        <taxon>Bacillota</taxon>
        <taxon>Bacilli</taxon>
        <taxon>Lactobacillales</taxon>
        <taxon>Lactobacillaceae</taxon>
        <taxon>Paucilactobacillus</taxon>
    </lineage>
</organism>
<evidence type="ECO:0000313" key="5">
    <source>
        <dbReference type="Proteomes" id="UP000031620"/>
    </source>
</evidence>
<dbReference type="Proteomes" id="UP000031620">
    <property type="component" value="Chromosome"/>
</dbReference>
<keyword evidence="3" id="KW-0132">Cell division</keyword>
<dbReference type="PANTHER" id="PTHR33969:SF2">
    <property type="entry name" value="SEGREGATION AND CONDENSATION PROTEIN A"/>
    <property type="match status" value="1"/>
</dbReference>
<name>A0A0A1GXT4_9LACO</name>
<comment type="subunit">
    <text evidence="3">Component of a cohesin-like complex composed of ScpA, ScpB and the Smc homodimer, in which ScpA and ScpB bind to the head domain of Smc. The presence of the three proteins is required for the association of the complex with DNA.</text>
</comment>
<protein>
    <recommendedName>
        <fullName evidence="2 3">Segregation and condensation protein A</fullName>
    </recommendedName>
</protein>
<comment type="function">
    <text evidence="3">Participates in chromosomal partition during cell division. May act via the formation of a condensin-like complex containing Smc and ScpB that pull DNA away from mid-cell into both cell halves.</text>
</comment>
<dbReference type="PANTHER" id="PTHR33969">
    <property type="entry name" value="SEGREGATION AND CONDENSATION PROTEIN A"/>
    <property type="match status" value="1"/>
</dbReference>
<dbReference type="GO" id="GO:0051301">
    <property type="term" value="P:cell division"/>
    <property type="evidence" value="ECO:0007669"/>
    <property type="project" value="UniProtKB-KW"/>
</dbReference>
<keyword evidence="3" id="KW-0131">Cell cycle</keyword>
<dbReference type="InterPro" id="IPR003768">
    <property type="entry name" value="ScpA"/>
</dbReference>
<dbReference type="Gene3D" id="6.10.250.2410">
    <property type="match status" value="1"/>
</dbReference>
<evidence type="ECO:0000256" key="3">
    <source>
        <dbReference type="HAMAP-Rule" id="MF_01805"/>
    </source>
</evidence>
<dbReference type="RefSeq" id="WP_041093583.1">
    <property type="nucleotide sequence ID" value="NZ_AP014680.1"/>
</dbReference>
<gene>
    <name evidence="3 4" type="primary">scpA</name>
    <name evidence="4" type="ORF">LOOC260_111500</name>
</gene>
<evidence type="ECO:0000256" key="2">
    <source>
        <dbReference type="ARBA" id="ARBA00044777"/>
    </source>
</evidence>
<dbReference type="KEGG" id="lho:LOOC260_111500"/>
<keyword evidence="1 3" id="KW-0159">Chromosome partition</keyword>
<dbReference type="HOGENOM" id="CLU_038686_3_1_9"/>
<reference evidence="4 5" key="1">
    <citation type="submission" date="2014-11" db="EMBL/GenBank/DDBJ databases">
        <title>Complete genome sequence and analysis of Lactobacillus hokkaidonensis LOOC260T.</title>
        <authorList>
            <person name="Tanizawa Y."/>
            <person name="Tohno M."/>
            <person name="Kaminuma E."/>
            <person name="Nakamura Y."/>
            <person name="Arita M."/>
        </authorList>
    </citation>
    <scope>NUCLEOTIDE SEQUENCE [LARGE SCALE GENOMIC DNA]</scope>
    <source>
        <strain evidence="4 5">LOOC260</strain>
    </source>
</reference>
<sequence length="264" mass="29777">MDNQPLSRGLDQPTIKVSDFEGPLDLLLHLIRNSEMDIYDIQITAITSQYLSYLHQMQDHQLEVAGEYLVMAATLMSIKSKMLLPHDPIDDEIVEDEDPGDPRQELVDQLLEYKRYKLAATELKQKEQARQLEFTREALAIPAGVESTELAPGLTLDQLQRAFSRVVKRKQMAEPINQTVKSETISISVRIDEVFTRVLHGAVLFEDLFDSAIGLDDLVTTFLAVLELAKHQAVLVQQDDLFSSLTLAVGPRSEEFAHDQFGTN</sequence>
<evidence type="ECO:0000313" key="4">
    <source>
        <dbReference type="EMBL" id="BAP85689.1"/>
    </source>
</evidence>
<dbReference type="Pfam" id="PF02616">
    <property type="entry name" value="SMC_ScpA"/>
    <property type="match status" value="1"/>
</dbReference>
<dbReference type="AlphaFoldDB" id="A0A0A1GXT4"/>
<comment type="similarity">
    <text evidence="3">Belongs to the ScpA family.</text>
</comment>
<keyword evidence="3" id="KW-0963">Cytoplasm</keyword>
<dbReference type="STRING" id="1291742.LOOC260_111500"/>
<dbReference type="GO" id="GO:0005737">
    <property type="term" value="C:cytoplasm"/>
    <property type="evidence" value="ECO:0007669"/>
    <property type="project" value="UniProtKB-SubCell"/>
</dbReference>
<dbReference type="GO" id="GO:0007059">
    <property type="term" value="P:chromosome segregation"/>
    <property type="evidence" value="ECO:0007669"/>
    <property type="project" value="UniProtKB-UniRule"/>
</dbReference>